<feature type="signal peptide" evidence="1">
    <location>
        <begin position="1"/>
        <end position="21"/>
    </location>
</feature>
<evidence type="ECO:0000256" key="1">
    <source>
        <dbReference type="SAM" id="SignalP"/>
    </source>
</evidence>
<evidence type="ECO:0000313" key="3">
    <source>
        <dbReference type="Proteomes" id="UP001146120"/>
    </source>
</evidence>
<keyword evidence="3" id="KW-1185">Reference proteome</keyword>
<dbReference type="AlphaFoldDB" id="A0AAV2Z4A8"/>
<dbReference type="SUPFAM" id="SSF54001">
    <property type="entry name" value="Cysteine proteinases"/>
    <property type="match status" value="1"/>
</dbReference>
<dbReference type="InterPro" id="IPR038765">
    <property type="entry name" value="Papain-like_cys_pep_sf"/>
</dbReference>
<evidence type="ECO:0000313" key="2">
    <source>
        <dbReference type="EMBL" id="DBA01221.1"/>
    </source>
</evidence>
<sequence>MGERSLAGRALLLLPFAGVAAWSANATMVRMSHDRRGVGPGRLEFVTGSMDDQIMDTLDTGDIVLFTRRLKAMQPWGALWTRVMRAKFNPRFDHCGVIYVDKLGRKFVIEETFGRVECRPYSARVLMSEADEIVVLPLKAQRSKELQQRMVQFVDDNVGRVSRISLRAFVAALIDPVSATTNTVAAEQDGSAPLFPAVALVAEAYGAMGLVDPSALTADGKISAQNATPRHWVARGKIRFLPGTGAKFGSSIPIRLY</sequence>
<organism evidence="2 3">
    <name type="scientific">Lagenidium giganteum</name>
    <dbReference type="NCBI Taxonomy" id="4803"/>
    <lineage>
        <taxon>Eukaryota</taxon>
        <taxon>Sar</taxon>
        <taxon>Stramenopiles</taxon>
        <taxon>Oomycota</taxon>
        <taxon>Peronosporomycetes</taxon>
        <taxon>Pythiales</taxon>
        <taxon>Pythiaceae</taxon>
    </lineage>
</organism>
<feature type="chain" id="PRO_5043730021" evidence="1">
    <location>
        <begin position="22"/>
        <end position="257"/>
    </location>
</feature>
<reference evidence="2" key="2">
    <citation type="journal article" date="2023" name="Microbiol Resour">
        <title>Decontamination and Annotation of the Draft Genome Sequence of the Oomycete Lagenidium giganteum ARSEF 373.</title>
        <authorList>
            <person name="Morgan W.R."/>
            <person name="Tartar A."/>
        </authorList>
    </citation>
    <scope>NUCLEOTIDE SEQUENCE</scope>
    <source>
        <strain evidence="2">ARSEF 373</strain>
    </source>
</reference>
<reference evidence="2" key="1">
    <citation type="submission" date="2022-11" db="EMBL/GenBank/DDBJ databases">
        <authorList>
            <person name="Morgan W.R."/>
            <person name="Tartar A."/>
        </authorList>
    </citation>
    <scope>NUCLEOTIDE SEQUENCE</scope>
    <source>
        <strain evidence="2">ARSEF 373</strain>
    </source>
</reference>
<comment type="caution">
    <text evidence="2">The sequence shown here is derived from an EMBL/GenBank/DDBJ whole genome shotgun (WGS) entry which is preliminary data.</text>
</comment>
<gene>
    <name evidence="2" type="ORF">N0F65_010813</name>
</gene>
<proteinExistence type="predicted"/>
<keyword evidence="1" id="KW-0732">Signal</keyword>
<name>A0AAV2Z4A8_9STRA</name>
<protein>
    <submittedName>
        <fullName evidence="2">Uncharacterized protein</fullName>
    </submittedName>
</protein>
<accession>A0AAV2Z4A8</accession>
<dbReference type="Proteomes" id="UP001146120">
    <property type="component" value="Unassembled WGS sequence"/>
</dbReference>
<dbReference type="Gene3D" id="3.90.1720.10">
    <property type="entry name" value="endopeptidase domain like (from Nostoc punctiforme)"/>
    <property type="match status" value="1"/>
</dbReference>
<dbReference type="EMBL" id="DAKRPA010000051">
    <property type="protein sequence ID" value="DBA01221.1"/>
    <property type="molecule type" value="Genomic_DNA"/>
</dbReference>